<dbReference type="Gene3D" id="1.20.810.10">
    <property type="entry name" value="Cytochrome Bc1 Complex, Chain C"/>
    <property type="match status" value="1"/>
</dbReference>
<keyword evidence="7 19" id="KW-0812">Transmembrane</keyword>
<organism evidence="22">
    <name type="scientific">Micrura ignea</name>
    <dbReference type="NCBI Taxonomy" id="328822"/>
    <lineage>
        <taxon>Eukaryota</taxon>
        <taxon>Metazoa</taxon>
        <taxon>Spiralia</taxon>
        <taxon>Lophotrochozoa</taxon>
        <taxon>Nemertea</taxon>
        <taxon>Pilidiophora</taxon>
        <taxon>Heteronemertea</taxon>
        <taxon>Lineidae</taxon>
        <taxon>Micrura</taxon>
    </lineage>
</organism>
<evidence type="ECO:0000256" key="16">
    <source>
        <dbReference type="ARBA" id="ARBA00061233"/>
    </source>
</evidence>
<evidence type="ECO:0000256" key="8">
    <source>
        <dbReference type="ARBA" id="ARBA00022723"/>
    </source>
</evidence>
<evidence type="ECO:0000256" key="1">
    <source>
        <dbReference type="ARBA" id="ARBA00002566"/>
    </source>
</evidence>
<dbReference type="PROSITE" id="PS51002">
    <property type="entry name" value="CYTB_NTER"/>
    <property type="match status" value="1"/>
</dbReference>
<feature type="binding site" description="axial binding residue" evidence="18">
    <location>
        <position position="98"/>
    </location>
    <ligand>
        <name>heme b</name>
        <dbReference type="ChEBI" id="CHEBI:60344"/>
        <label>b566</label>
    </ligand>
    <ligandPart>
        <name>Fe</name>
        <dbReference type="ChEBI" id="CHEBI:18248"/>
    </ligandPart>
</feature>
<geneLocation type="mitochondrion" evidence="22"/>
<dbReference type="CTD" id="4519"/>
<feature type="domain" description="Cytochrome b/b6 C-terminal region profile" evidence="21">
    <location>
        <begin position="211"/>
        <end position="377"/>
    </location>
</feature>
<keyword evidence="11 19" id="KW-1133">Transmembrane helix</keyword>
<evidence type="ECO:0000256" key="6">
    <source>
        <dbReference type="ARBA" id="ARBA00022660"/>
    </source>
</evidence>
<feature type="transmembrane region" description="Helical" evidence="19">
    <location>
        <begin position="109"/>
        <end position="134"/>
    </location>
</feature>
<dbReference type="InterPro" id="IPR048259">
    <property type="entry name" value="Cytochrome_b_N_euk/bac"/>
</dbReference>
<evidence type="ECO:0000259" key="20">
    <source>
        <dbReference type="PROSITE" id="PS51002"/>
    </source>
</evidence>
<feature type="transmembrane region" description="Helical" evidence="19">
    <location>
        <begin position="37"/>
        <end position="58"/>
    </location>
</feature>
<dbReference type="InterPro" id="IPR036150">
    <property type="entry name" value="Cyt_b/b6_C_sf"/>
</dbReference>
<evidence type="ECO:0000256" key="3">
    <source>
        <dbReference type="ARBA" id="ARBA00013531"/>
    </source>
</evidence>
<dbReference type="GeneID" id="24146230"/>
<dbReference type="GO" id="GO:0046872">
    <property type="term" value="F:metal ion binding"/>
    <property type="evidence" value="ECO:0007669"/>
    <property type="project" value="UniProtKB-UniRule"/>
</dbReference>
<keyword evidence="6 19" id="KW-0679">Respiratory chain</keyword>
<gene>
    <name evidence="22" type="primary">CYTB</name>
</gene>
<dbReference type="GO" id="GO:0045275">
    <property type="term" value="C:respiratory chain complex III"/>
    <property type="evidence" value="ECO:0007669"/>
    <property type="project" value="InterPro"/>
</dbReference>
<keyword evidence="13" id="KW-0830">Ubiquinone</keyword>
<feature type="binding site" description="axial binding residue" evidence="18">
    <location>
        <position position="183"/>
    </location>
    <ligand>
        <name>heme b</name>
        <dbReference type="ChEBI" id="CHEBI:60344"/>
        <label>b562</label>
    </ligand>
    <ligandPart>
        <name>Fe</name>
        <dbReference type="ChEBI" id="CHEBI:18248"/>
    </ligandPart>
</feature>
<dbReference type="PANTHER" id="PTHR19271:SF16">
    <property type="entry name" value="CYTOCHROME B"/>
    <property type="match status" value="1"/>
</dbReference>
<protein>
    <recommendedName>
        <fullName evidence="3 19">Cytochrome b</fullName>
    </recommendedName>
</protein>
<proteinExistence type="inferred from homology"/>
<comment type="function">
    <text evidence="1 19">Component of the ubiquinol-cytochrome c reductase complex (complex III or cytochrome b-c1 complex) that is part of the mitochondrial respiratory chain. The b-c1 complex mediates electron transfer from ubiquinol to cytochrome c. Contributes to the generation of a proton gradient across the mitochondrial membrane that is then used for ATP synthesis.</text>
</comment>
<feature type="domain" description="Cytochrome b/b6 N-terminal region profile" evidence="20">
    <location>
        <begin position="1"/>
        <end position="210"/>
    </location>
</feature>
<keyword evidence="14 19" id="KW-0496">Mitochondrion</keyword>
<dbReference type="AlphaFoldDB" id="A0A0D5NTH1"/>
<feature type="transmembrane region" description="Helical" evidence="19">
    <location>
        <begin position="179"/>
        <end position="200"/>
    </location>
</feature>
<evidence type="ECO:0000256" key="5">
    <source>
        <dbReference type="ARBA" id="ARBA00022617"/>
    </source>
</evidence>
<feature type="binding site" description="axial binding residue" evidence="18">
    <location>
        <position position="197"/>
    </location>
    <ligand>
        <name>heme b</name>
        <dbReference type="ChEBI" id="CHEBI:60344"/>
        <label>b566</label>
    </ligand>
    <ligandPart>
        <name>Fe</name>
        <dbReference type="ChEBI" id="CHEBI:18248"/>
    </ligandPart>
</feature>
<feature type="transmembrane region" description="Helical" evidence="19">
    <location>
        <begin position="317"/>
        <end position="339"/>
    </location>
</feature>
<evidence type="ECO:0000256" key="4">
    <source>
        <dbReference type="ARBA" id="ARBA00022448"/>
    </source>
</evidence>
<keyword evidence="8 18" id="KW-0479">Metal-binding</keyword>
<keyword evidence="10 19" id="KW-0249">Electron transport</keyword>
<evidence type="ECO:0000256" key="9">
    <source>
        <dbReference type="ARBA" id="ARBA00022792"/>
    </source>
</evidence>
<comment type="similarity">
    <text evidence="16 19">Belongs to the cytochrome b family.</text>
</comment>
<dbReference type="PIRSF" id="PIRSF038885">
    <property type="entry name" value="COB"/>
    <property type="match status" value="1"/>
</dbReference>
<feature type="binding site" description="axial binding residue" evidence="18">
    <location>
        <position position="84"/>
    </location>
    <ligand>
        <name>heme b</name>
        <dbReference type="ChEBI" id="CHEBI:60344"/>
        <label>b562</label>
    </ligand>
    <ligandPart>
        <name>Fe</name>
        <dbReference type="ChEBI" id="CHEBI:18248"/>
    </ligandPart>
</feature>
<feature type="transmembrane region" description="Helical" evidence="19">
    <location>
        <begin position="351"/>
        <end position="369"/>
    </location>
</feature>
<dbReference type="RefSeq" id="YP_009131673.1">
    <property type="nucleotide sequence ID" value="NC_026874.1"/>
</dbReference>
<evidence type="ECO:0000256" key="10">
    <source>
        <dbReference type="ARBA" id="ARBA00022982"/>
    </source>
</evidence>
<feature type="transmembrane region" description="Helical" evidence="19">
    <location>
        <begin position="140"/>
        <end position="158"/>
    </location>
</feature>
<dbReference type="Pfam" id="PF00033">
    <property type="entry name" value="Cytochrome_B"/>
    <property type="match status" value="1"/>
</dbReference>
<feature type="transmembrane region" description="Helical" evidence="19">
    <location>
        <begin position="263"/>
        <end position="282"/>
    </location>
</feature>
<dbReference type="InterPro" id="IPR016174">
    <property type="entry name" value="Di-haem_cyt_TM"/>
</dbReference>
<feature type="transmembrane region" description="Helical" evidence="19">
    <location>
        <begin position="230"/>
        <end position="251"/>
    </location>
</feature>
<dbReference type="SUPFAM" id="SSF81648">
    <property type="entry name" value="a domain/subunit of cytochrome bc1 complex (Ubiquinol-cytochrome c reductase)"/>
    <property type="match status" value="1"/>
</dbReference>
<evidence type="ECO:0000313" key="22">
    <source>
        <dbReference type="EMBL" id="AJY78581.1"/>
    </source>
</evidence>
<dbReference type="GO" id="GO:0008121">
    <property type="term" value="F:quinol-cytochrome-c reductase activity"/>
    <property type="evidence" value="ECO:0007669"/>
    <property type="project" value="InterPro"/>
</dbReference>
<keyword evidence="4 19" id="KW-0813">Transport</keyword>
<dbReference type="CDD" id="cd00284">
    <property type="entry name" value="Cytochrome_b_N"/>
    <property type="match status" value="1"/>
</dbReference>
<dbReference type="GO" id="GO:0005743">
    <property type="term" value="C:mitochondrial inner membrane"/>
    <property type="evidence" value="ECO:0007669"/>
    <property type="project" value="UniProtKB-SubCell"/>
</dbReference>
<dbReference type="EMBL" id="KP115292">
    <property type="protein sequence ID" value="AJY78581.1"/>
    <property type="molecule type" value="Genomic_DNA"/>
</dbReference>
<evidence type="ECO:0000256" key="15">
    <source>
        <dbReference type="ARBA" id="ARBA00023136"/>
    </source>
</evidence>
<evidence type="ECO:0000256" key="7">
    <source>
        <dbReference type="ARBA" id="ARBA00022692"/>
    </source>
</evidence>
<keyword evidence="12 18" id="KW-0408">Iron</keyword>
<dbReference type="InterPro" id="IPR030689">
    <property type="entry name" value="Cytochrome_b"/>
</dbReference>
<keyword evidence="15 19" id="KW-0472">Membrane</keyword>
<evidence type="ECO:0000256" key="17">
    <source>
        <dbReference type="PIRSR" id="PIRSR038885-1"/>
    </source>
</evidence>
<evidence type="ECO:0000256" key="2">
    <source>
        <dbReference type="ARBA" id="ARBA00004448"/>
    </source>
</evidence>
<dbReference type="PROSITE" id="PS51003">
    <property type="entry name" value="CYTB_CTER"/>
    <property type="match status" value="1"/>
</dbReference>
<dbReference type="InterPro" id="IPR027387">
    <property type="entry name" value="Cytb/b6-like_sf"/>
</dbReference>
<dbReference type="InterPro" id="IPR048260">
    <property type="entry name" value="Cytochrome_b_C_euk/bac"/>
</dbReference>
<evidence type="ECO:0000259" key="21">
    <source>
        <dbReference type="PROSITE" id="PS51003"/>
    </source>
</evidence>
<sequence length="377" mass="42483">MFSPFRKVHPVFKIMNGAVVDLPAASNLSAWWNFGSLLGLCLGVQLVTGIFLAMHYVGHVDLAFSSVAHIVRDVNYGWFLRALHANGASWFFVCIYLHIGRGLYYGSYIFMHVWNVGVLLLLMVMVTAFVGYVLPWGQMSFWAATVITNLLSAIPYVGQMLVEWVWGGFAVDNATLTRFFTFHFLFPFVIAGLSVLHILFLHETGSSNPLGLNSDCEKVPFHVYYSVKDVFGFVFVGFLCLFMVFVAPNLANDPENFIPANPLVTPVHIQPEWYFLFAYAILRSIPNKLGGVVGLFMSILILFILPLTRVGNFRGEVFYPLGQVFFWGFISVFLLLTWIGGCPVESPYEGIGQLFTGLYFVYYLVCPLLQKFWDGLV</sequence>
<evidence type="ECO:0000256" key="11">
    <source>
        <dbReference type="ARBA" id="ARBA00022989"/>
    </source>
</evidence>
<dbReference type="CDD" id="cd00290">
    <property type="entry name" value="cytochrome_b_C"/>
    <property type="match status" value="1"/>
</dbReference>
<dbReference type="Pfam" id="PF00032">
    <property type="entry name" value="Cytochrom_B_C"/>
    <property type="match status" value="1"/>
</dbReference>
<feature type="transmembrane region" description="Helical" evidence="19">
    <location>
        <begin position="288"/>
        <end position="305"/>
    </location>
</feature>
<dbReference type="GO" id="GO:0006122">
    <property type="term" value="P:mitochondrial electron transport, ubiquinol to cytochrome c"/>
    <property type="evidence" value="ECO:0007669"/>
    <property type="project" value="TreeGrafter"/>
</dbReference>
<dbReference type="InterPro" id="IPR005797">
    <property type="entry name" value="Cyt_b/b6_N"/>
</dbReference>
<reference evidence="22" key="1">
    <citation type="submission" date="2014-11" db="EMBL/GenBank/DDBJ databases">
        <authorList>
            <person name="Gonzalez J.A."/>
            <person name="Escarraga M.E."/>
            <person name="Lagos A.M."/>
            <person name="Quiroga S.Y."/>
            <person name="Castro L.R."/>
        </authorList>
    </citation>
    <scope>NUCLEOTIDE SEQUENCE</scope>
</reference>
<comment type="cofactor">
    <cofactor evidence="19">
        <name>heme b</name>
        <dbReference type="ChEBI" id="CHEBI:60344"/>
    </cofactor>
    <text evidence="19">Binds 2 heme groups non-covalently.</text>
</comment>
<keyword evidence="9" id="KW-0999">Mitochondrion inner membrane</keyword>
<dbReference type="InterPro" id="IPR005798">
    <property type="entry name" value="Cyt_b/b6_C"/>
</dbReference>
<evidence type="ECO:0000256" key="12">
    <source>
        <dbReference type="ARBA" id="ARBA00023004"/>
    </source>
</evidence>
<evidence type="ECO:0000256" key="13">
    <source>
        <dbReference type="ARBA" id="ARBA00023075"/>
    </source>
</evidence>
<evidence type="ECO:0000256" key="14">
    <source>
        <dbReference type="ARBA" id="ARBA00023128"/>
    </source>
</evidence>
<keyword evidence="5 18" id="KW-0349">Heme</keyword>
<reference evidence="22" key="2">
    <citation type="journal article" date="2015" name="Mar. Genomics">
        <title>The complete mitochondrial genome of Micrura ignea Schwartz &amp; Norenburg 2005 (Nemertea: Heteronemertea) and comparative analysis with other nemertean mitogenomes.</title>
        <authorList>
            <person name="Gonzalez-Cueto J."/>
            <person name="Escarraga-Fajardo M.E."/>
            <person name="Lagos A.M."/>
            <person name="Quiroga S."/>
            <person name="Castro L.R."/>
        </authorList>
    </citation>
    <scope>NUCLEOTIDE SEQUENCE</scope>
</reference>
<feature type="transmembrane region" description="Helical" evidence="19">
    <location>
        <begin position="78"/>
        <end position="97"/>
    </location>
</feature>
<dbReference type="GO" id="GO:0016491">
    <property type="term" value="F:oxidoreductase activity"/>
    <property type="evidence" value="ECO:0007669"/>
    <property type="project" value="UniProtKB-UniRule"/>
</dbReference>
<comment type="cofactor">
    <cofactor evidence="18">
        <name>heme</name>
        <dbReference type="ChEBI" id="CHEBI:30413"/>
    </cofactor>
    <text evidence="18">Binds 2 heme groups non-covalently.</text>
</comment>
<evidence type="ECO:0000256" key="19">
    <source>
        <dbReference type="RuleBase" id="RU362117"/>
    </source>
</evidence>
<dbReference type="PANTHER" id="PTHR19271">
    <property type="entry name" value="CYTOCHROME B"/>
    <property type="match status" value="1"/>
</dbReference>
<comment type="subcellular location">
    <subcellularLocation>
        <location evidence="2">Mitochondrion inner membrane</location>
        <topology evidence="2">Multi-pass membrane protein</topology>
    </subcellularLocation>
</comment>
<feature type="binding site" evidence="17">
    <location>
        <position position="202"/>
    </location>
    <ligand>
        <name>a ubiquinone</name>
        <dbReference type="ChEBI" id="CHEBI:16389"/>
    </ligand>
</feature>
<accession>A0A0D5NTH1</accession>
<evidence type="ECO:0000256" key="18">
    <source>
        <dbReference type="PIRSR" id="PIRSR038885-2"/>
    </source>
</evidence>
<name>A0A0D5NTH1_9BILA</name>
<dbReference type="FunFam" id="1.20.810.10:FF:000002">
    <property type="entry name" value="Cytochrome b"/>
    <property type="match status" value="1"/>
</dbReference>
<dbReference type="SUPFAM" id="SSF81342">
    <property type="entry name" value="Transmembrane di-heme cytochromes"/>
    <property type="match status" value="1"/>
</dbReference>